<accession>A0A2G9V356</accession>
<dbReference type="InterPro" id="IPR036941">
    <property type="entry name" value="Rcpt_L-dom_sf"/>
</dbReference>
<proteinExistence type="predicted"/>
<evidence type="ECO:0000313" key="3">
    <source>
        <dbReference type="Proteomes" id="UP000230423"/>
    </source>
</evidence>
<organism evidence="2 3">
    <name type="scientific">Teladorsagia circumcincta</name>
    <name type="common">Brown stomach worm</name>
    <name type="synonym">Ostertagia circumcincta</name>
    <dbReference type="NCBI Taxonomy" id="45464"/>
    <lineage>
        <taxon>Eukaryota</taxon>
        <taxon>Metazoa</taxon>
        <taxon>Ecdysozoa</taxon>
        <taxon>Nematoda</taxon>
        <taxon>Chromadorea</taxon>
        <taxon>Rhabditida</taxon>
        <taxon>Rhabditina</taxon>
        <taxon>Rhabditomorpha</taxon>
        <taxon>Strongyloidea</taxon>
        <taxon>Trichostrongylidae</taxon>
        <taxon>Teladorsagia</taxon>
    </lineage>
</organism>
<name>A0A2G9V356_TELCI</name>
<dbReference type="AlphaFoldDB" id="A0A2G9V356"/>
<evidence type="ECO:0000313" key="2">
    <source>
        <dbReference type="EMBL" id="PIO76925.1"/>
    </source>
</evidence>
<sequence>MDGTTDALELWKLFNVTTIYGQLLIRNASIEGLAALWRLERVISLTVNDTALAVESNQRLKSIYMERLQRIYSDHPVRVLNNTVMTLSDEDCKMLNKTTTFRLMAHTGQSRYHWLTVLRKKTATLAMANTHPSTWATCSNGT</sequence>
<protein>
    <recommendedName>
        <fullName evidence="1">Receptor L-domain domain-containing protein</fullName>
    </recommendedName>
</protein>
<dbReference type="OrthoDB" id="5868504at2759"/>
<dbReference type="Pfam" id="PF01030">
    <property type="entry name" value="Recep_L_domain"/>
    <property type="match status" value="1"/>
</dbReference>
<gene>
    <name evidence="2" type="ORF">TELCIR_00975</name>
</gene>
<keyword evidence="3" id="KW-1185">Reference proteome</keyword>
<dbReference type="Proteomes" id="UP000230423">
    <property type="component" value="Unassembled WGS sequence"/>
</dbReference>
<dbReference type="PANTHER" id="PTHR21662">
    <property type="entry name" value="RECEPTOR PROTEIN-TYROSINE KINASE"/>
    <property type="match status" value="1"/>
</dbReference>
<dbReference type="EMBL" id="KZ345021">
    <property type="protein sequence ID" value="PIO76925.1"/>
    <property type="molecule type" value="Genomic_DNA"/>
</dbReference>
<feature type="domain" description="Receptor L-domain" evidence="1">
    <location>
        <begin position="10"/>
        <end position="90"/>
    </location>
</feature>
<dbReference type="InterPro" id="IPR000494">
    <property type="entry name" value="Rcpt_L-dom"/>
</dbReference>
<dbReference type="InterPro" id="IPR053079">
    <property type="entry name" value="SPS2_domain"/>
</dbReference>
<evidence type="ECO:0000259" key="1">
    <source>
        <dbReference type="Pfam" id="PF01030"/>
    </source>
</evidence>
<reference evidence="2 3" key="1">
    <citation type="submission" date="2015-09" db="EMBL/GenBank/DDBJ databases">
        <title>Draft genome of the parasitic nematode Teladorsagia circumcincta isolate WARC Sus (inbred).</title>
        <authorList>
            <person name="Mitreva M."/>
        </authorList>
    </citation>
    <scope>NUCLEOTIDE SEQUENCE [LARGE SCALE GENOMIC DNA]</scope>
    <source>
        <strain evidence="2 3">S</strain>
    </source>
</reference>
<dbReference type="SUPFAM" id="SSF52058">
    <property type="entry name" value="L domain-like"/>
    <property type="match status" value="1"/>
</dbReference>
<dbReference type="Gene3D" id="3.80.20.20">
    <property type="entry name" value="Receptor L-domain"/>
    <property type="match status" value="1"/>
</dbReference>
<dbReference type="PANTHER" id="PTHR21662:SF7">
    <property type="entry name" value="RECEPTOR L-DOMAIN DOMAIN-CONTAINING PROTEIN"/>
    <property type="match status" value="1"/>
</dbReference>